<feature type="region of interest" description="Disordered" evidence="5">
    <location>
        <begin position="656"/>
        <end position="682"/>
    </location>
</feature>
<evidence type="ECO:0000256" key="4">
    <source>
        <dbReference type="SAM" id="Coils"/>
    </source>
</evidence>
<keyword evidence="3" id="KW-0206">Cytoskeleton</keyword>
<comment type="subcellular location">
    <subcellularLocation>
        <location evidence="1">Cytoplasm</location>
        <location evidence="1">Cytoskeleton</location>
        <location evidence="1">Microtubule organizing center</location>
    </subcellularLocation>
</comment>
<dbReference type="VEuPathDB" id="FungiDB:AAP_05240"/>
<keyword evidence="2" id="KW-0963">Cytoplasm</keyword>
<organism evidence="8 9">
    <name type="scientific">Ascosphaera apis ARSEF 7405</name>
    <dbReference type="NCBI Taxonomy" id="392613"/>
    <lineage>
        <taxon>Eukaryota</taxon>
        <taxon>Fungi</taxon>
        <taxon>Dikarya</taxon>
        <taxon>Ascomycota</taxon>
        <taxon>Pezizomycotina</taxon>
        <taxon>Eurotiomycetes</taxon>
        <taxon>Eurotiomycetidae</taxon>
        <taxon>Onygenales</taxon>
        <taxon>Ascosphaeraceae</taxon>
        <taxon>Ascosphaera</taxon>
    </lineage>
</organism>
<evidence type="ECO:0000313" key="8">
    <source>
        <dbReference type="EMBL" id="KZZ87974.1"/>
    </source>
</evidence>
<comment type="caution">
    <text evidence="8">The sequence shown here is derived from an EMBL/GenBank/DDBJ whole genome shotgun (WGS) entry which is preliminary data.</text>
</comment>
<feature type="compositionally biased region" description="Polar residues" evidence="5">
    <location>
        <begin position="720"/>
        <end position="734"/>
    </location>
</feature>
<dbReference type="InterPro" id="IPR051756">
    <property type="entry name" value="Centrosomal_MT-associated"/>
</dbReference>
<keyword evidence="4" id="KW-0175">Coiled coil</keyword>
<dbReference type="PANTHER" id="PTHR19336:SF9">
    <property type="entry name" value="SPINDLE POLE BODY PROTEIN PPC89"/>
    <property type="match status" value="1"/>
</dbReference>
<proteinExistence type="predicted"/>
<reference evidence="8 9" key="1">
    <citation type="journal article" date="2016" name="Genome Biol. Evol.">
        <title>Divergent and convergent evolution of fungal pathogenicity.</title>
        <authorList>
            <person name="Shang Y."/>
            <person name="Xiao G."/>
            <person name="Zheng P."/>
            <person name="Cen K."/>
            <person name="Zhan S."/>
            <person name="Wang C."/>
        </authorList>
    </citation>
    <scope>NUCLEOTIDE SEQUENCE [LARGE SCALE GENOMIC DNA]</scope>
    <source>
        <strain evidence="8 9">ARSEF 7405</strain>
    </source>
</reference>
<dbReference type="Pfam" id="PF14197">
    <property type="entry name" value="Cep57_CLD_2"/>
    <property type="match status" value="1"/>
</dbReference>
<feature type="region of interest" description="Disordered" evidence="5">
    <location>
        <begin position="190"/>
        <end position="209"/>
    </location>
</feature>
<evidence type="ECO:0000256" key="2">
    <source>
        <dbReference type="ARBA" id="ARBA00022490"/>
    </source>
</evidence>
<evidence type="ECO:0000256" key="1">
    <source>
        <dbReference type="ARBA" id="ARBA00004267"/>
    </source>
</evidence>
<sequence length="897" mass="99614">MAAQDHTNTSDIMANSQSLRDLSLPGFNPDQEALASTRRDGTPRKEGLSTVLELTEDLDYQIDTSIMEKNLPHFSSAEDEDADDDMSLEVGRGSKPFSKIDDSRDAMMSFDGSQADFSPVVKSRSPLSVQLKPSRKSASSKENLRKDAAIRRASLANKDKETPVKNKASRPPHKSPRRSQGDVLDKIRETIYDRQYSSDDHTGTRNSKNTRFNKVRLVDQSNKIDDAVARAAGRSYPPIANGVSKDQRMNGNNTNTITDTQTRQSFALPDTENLSELVSGVIDHGSRQSMKPRATRFAPPTTTEAQQYASLEAVPIPTDEKMLFASYRHLQGQLSSLKADNEQLREEVREFKMNGRSGAPQEEERKPTYASSDDNGYSQRPAKAAIENNRLQAANITLQEHLEQAINKITSLEAALKQAEKEKDTALSQRGAAYFASRELKLRNEELVKENEELHARVDLLAELLKAGGAKSNYQAPEKASRPEASGRNQEPTMSEIDSIVHDRRTYLEDEAAAERHAQRVKEANARPTTKSRPVVPVHGDSQEFAELFSLDIPFREQRSRAERNRPRPSDGQKPKKSSGGAKHHAQRTTVQDEDKEDIKPAGYYARRMADGTQRDFTYMRFVDAEEIARLRKTIEEERLQQQKRLLQRDPTLTEAMKNPTLTHGLKPALKRKKSDVSRAGVSVDGTAQLTVQSETTEQLNAGNNADANAEDADGGPANEQTKASVAPNDNTTKIPRPIPVSERMPERMPENGPSGGGDDPTERPAQDPAVALAAVIKNLEDEVEDRKGELDKNENALRAQDASMGKRRRKLLVQMIESLLHEIDTKSDQIYALYDVLEGLKAAGAEMSQDEVEITIRDIIGQGTRVNKGKARATEAEAQADDDDFHEAYSCLNGLN</sequence>
<keyword evidence="9" id="KW-1185">Reference proteome</keyword>
<dbReference type="Pfam" id="PF06657">
    <property type="entry name" value="Cep57_MT_bd"/>
    <property type="match status" value="1"/>
</dbReference>
<dbReference type="GO" id="GO:0005815">
    <property type="term" value="C:microtubule organizing center"/>
    <property type="evidence" value="ECO:0007669"/>
    <property type="project" value="UniProtKB-SubCell"/>
</dbReference>
<evidence type="ECO:0000259" key="7">
    <source>
        <dbReference type="Pfam" id="PF14197"/>
    </source>
</evidence>
<evidence type="ECO:0008006" key="10">
    <source>
        <dbReference type="Google" id="ProtNLM"/>
    </source>
</evidence>
<name>A0A167VT82_9EURO</name>
<feature type="compositionally biased region" description="Polar residues" evidence="5">
    <location>
        <begin position="369"/>
        <end position="378"/>
    </location>
</feature>
<evidence type="ECO:0000256" key="5">
    <source>
        <dbReference type="SAM" id="MobiDB-lite"/>
    </source>
</evidence>
<dbReference type="EMBL" id="AZGZ01000029">
    <property type="protein sequence ID" value="KZZ87974.1"/>
    <property type="molecule type" value="Genomic_DNA"/>
</dbReference>
<feature type="compositionally biased region" description="Basic and acidic residues" evidence="5">
    <location>
        <begin position="499"/>
        <end position="525"/>
    </location>
</feature>
<feature type="compositionally biased region" description="Acidic residues" evidence="5">
    <location>
        <begin position="77"/>
        <end position="87"/>
    </location>
</feature>
<protein>
    <recommendedName>
        <fullName evidence="10">Cep57 centrosome microtubule-binding domain-containing protein</fullName>
    </recommendedName>
</protein>
<feature type="compositionally biased region" description="Basic residues" evidence="5">
    <location>
        <begin position="167"/>
        <end position="177"/>
    </location>
</feature>
<dbReference type="GO" id="GO:0008017">
    <property type="term" value="F:microtubule binding"/>
    <property type="evidence" value="ECO:0007669"/>
    <property type="project" value="InterPro"/>
</dbReference>
<dbReference type="Proteomes" id="UP000242877">
    <property type="component" value="Unassembled WGS sequence"/>
</dbReference>
<feature type="region of interest" description="Disordered" evidence="5">
    <location>
        <begin position="351"/>
        <end position="379"/>
    </location>
</feature>
<dbReference type="PANTHER" id="PTHR19336">
    <property type="entry name" value="UNCHARACTERIZED DUF1167"/>
    <property type="match status" value="1"/>
</dbReference>
<feature type="domain" description="PPC89 centrosome localisation" evidence="7">
    <location>
        <begin position="391"/>
        <end position="456"/>
    </location>
</feature>
<dbReference type="InterPro" id="IPR024957">
    <property type="entry name" value="Cep57_MT-bd_dom"/>
</dbReference>
<dbReference type="InterPro" id="IPR025925">
    <property type="entry name" value="PPC89_CLD"/>
</dbReference>
<evidence type="ECO:0000256" key="3">
    <source>
        <dbReference type="ARBA" id="ARBA00023212"/>
    </source>
</evidence>
<feature type="region of interest" description="Disordered" evidence="5">
    <location>
        <begin position="1"/>
        <end position="49"/>
    </location>
</feature>
<evidence type="ECO:0000259" key="6">
    <source>
        <dbReference type="Pfam" id="PF06657"/>
    </source>
</evidence>
<gene>
    <name evidence="8" type="ORF">AAP_05240</name>
</gene>
<accession>A0A167VT82</accession>
<feature type="compositionally biased region" description="Polar residues" evidence="5">
    <location>
        <begin position="1"/>
        <end position="20"/>
    </location>
</feature>
<feature type="coiled-coil region" evidence="4">
    <location>
        <begin position="388"/>
        <end position="464"/>
    </location>
</feature>
<feature type="domain" description="Cep57 centrosome microtubule-binding" evidence="6">
    <location>
        <begin position="761"/>
        <end position="837"/>
    </location>
</feature>
<evidence type="ECO:0000313" key="9">
    <source>
        <dbReference type="Proteomes" id="UP000242877"/>
    </source>
</evidence>
<dbReference type="AlphaFoldDB" id="A0A167VT82"/>
<feature type="region of interest" description="Disordered" evidence="5">
    <location>
        <begin position="471"/>
        <end position="598"/>
    </location>
</feature>
<feature type="region of interest" description="Disordered" evidence="5">
    <location>
        <begin position="705"/>
        <end position="766"/>
    </location>
</feature>
<feature type="region of interest" description="Disordered" evidence="5">
    <location>
        <begin position="67"/>
        <end position="185"/>
    </location>
</feature>
<feature type="region of interest" description="Disordered" evidence="5">
    <location>
        <begin position="284"/>
        <end position="303"/>
    </location>
</feature>
<dbReference type="OrthoDB" id="76453at2759"/>
<feature type="compositionally biased region" description="Basic and acidic residues" evidence="5">
    <location>
        <begin position="37"/>
        <end position="47"/>
    </location>
</feature>
<feature type="compositionally biased region" description="Basic and acidic residues" evidence="5">
    <location>
        <begin position="554"/>
        <end position="574"/>
    </location>
</feature>
<feature type="compositionally biased region" description="Basic and acidic residues" evidence="5">
    <location>
        <begin position="190"/>
        <end position="203"/>
    </location>
</feature>